<protein>
    <submittedName>
        <fullName evidence="1">Uncharacterized protein</fullName>
    </submittedName>
</protein>
<evidence type="ECO:0000313" key="1">
    <source>
        <dbReference type="EMBL" id="KAH6640125.1"/>
    </source>
</evidence>
<name>A0ACB7PGE6_9PEZI</name>
<sequence>MANRPGDEEAGVPLPSHQTQRTNSRPSTRRGTPPPRDDLNIPIQRRPIRAAGSARSSIQGPPDDDELDVDRPEKWIWTHYGQHLVTKVKPWPFMPSKQGEESFEVNLAEVQRMYLVQLRIRLARHIGQWAKTGELRVSWNRQHQKNENGDANDNEQMGAEDCWEDDLHKYVQGLQDYDYMDKRNQQSSSDPFRMTGEKKLDRIILEAAIGEATQRQFRGRHARDVRKWDSHMGAIVPSRTESRYRNLLSRLVVSAIGAGFLIGPMWLMILETGLYVALISTTVFVAIFGALAACFLDEHIHVLSSTAAYAAVLVVFVGLTSEASRAQQ</sequence>
<comment type="caution">
    <text evidence="1">The sequence shown here is derived from an EMBL/GenBank/DDBJ whole genome shotgun (WGS) entry which is preliminary data.</text>
</comment>
<gene>
    <name evidence="1" type="ORF">F5144DRAFT_86480</name>
</gene>
<accession>A0ACB7PGE6</accession>
<evidence type="ECO:0000313" key="2">
    <source>
        <dbReference type="Proteomes" id="UP000724584"/>
    </source>
</evidence>
<dbReference type="EMBL" id="JAGIZQ010000002">
    <property type="protein sequence ID" value="KAH6640125.1"/>
    <property type="molecule type" value="Genomic_DNA"/>
</dbReference>
<reference evidence="1 2" key="1">
    <citation type="journal article" date="2021" name="Nat. Commun.">
        <title>Genetic determinants of endophytism in the Arabidopsis root mycobiome.</title>
        <authorList>
            <person name="Mesny F."/>
            <person name="Miyauchi S."/>
            <person name="Thiergart T."/>
            <person name="Pickel B."/>
            <person name="Atanasova L."/>
            <person name="Karlsson M."/>
            <person name="Huettel B."/>
            <person name="Barry K.W."/>
            <person name="Haridas S."/>
            <person name="Chen C."/>
            <person name="Bauer D."/>
            <person name="Andreopoulos W."/>
            <person name="Pangilinan J."/>
            <person name="LaButti K."/>
            <person name="Riley R."/>
            <person name="Lipzen A."/>
            <person name="Clum A."/>
            <person name="Drula E."/>
            <person name="Henrissat B."/>
            <person name="Kohler A."/>
            <person name="Grigoriev I.V."/>
            <person name="Martin F.M."/>
            <person name="Hacquard S."/>
        </authorList>
    </citation>
    <scope>NUCLEOTIDE SEQUENCE [LARGE SCALE GENOMIC DNA]</scope>
    <source>
        <strain evidence="1 2">MPI-SDFR-AT-0079</strain>
    </source>
</reference>
<organism evidence="1 2">
    <name type="scientific">Chaetomium tenue</name>
    <dbReference type="NCBI Taxonomy" id="1854479"/>
    <lineage>
        <taxon>Eukaryota</taxon>
        <taxon>Fungi</taxon>
        <taxon>Dikarya</taxon>
        <taxon>Ascomycota</taxon>
        <taxon>Pezizomycotina</taxon>
        <taxon>Sordariomycetes</taxon>
        <taxon>Sordariomycetidae</taxon>
        <taxon>Sordariales</taxon>
        <taxon>Chaetomiaceae</taxon>
        <taxon>Chaetomium</taxon>
    </lineage>
</organism>
<proteinExistence type="predicted"/>
<keyword evidence="2" id="KW-1185">Reference proteome</keyword>
<dbReference type="Proteomes" id="UP000724584">
    <property type="component" value="Unassembled WGS sequence"/>
</dbReference>